<feature type="region of interest" description="Disordered" evidence="1">
    <location>
        <begin position="1"/>
        <end position="21"/>
    </location>
</feature>
<name>A0A067RJN3_ZOONE</name>
<dbReference type="EMBL" id="KK852470">
    <property type="protein sequence ID" value="KDR23203.1"/>
    <property type="molecule type" value="Genomic_DNA"/>
</dbReference>
<organism evidence="2 3">
    <name type="scientific">Zootermopsis nevadensis</name>
    <name type="common">Dampwood termite</name>
    <dbReference type="NCBI Taxonomy" id="136037"/>
    <lineage>
        <taxon>Eukaryota</taxon>
        <taxon>Metazoa</taxon>
        <taxon>Ecdysozoa</taxon>
        <taxon>Arthropoda</taxon>
        <taxon>Hexapoda</taxon>
        <taxon>Insecta</taxon>
        <taxon>Pterygota</taxon>
        <taxon>Neoptera</taxon>
        <taxon>Polyneoptera</taxon>
        <taxon>Dictyoptera</taxon>
        <taxon>Blattodea</taxon>
        <taxon>Blattoidea</taxon>
        <taxon>Termitoidae</taxon>
        <taxon>Termopsidae</taxon>
        <taxon>Zootermopsis</taxon>
    </lineage>
</organism>
<proteinExistence type="predicted"/>
<evidence type="ECO:0000313" key="3">
    <source>
        <dbReference type="Proteomes" id="UP000027135"/>
    </source>
</evidence>
<evidence type="ECO:0000313" key="2">
    <source>
        <dbReference type="EMBL" id="KDR23203.1"/>
    </source>
</evidence>
<sequence length="39" mass="4440">MHLKVLSHGISPPGADFNMRQPNVKQECQPLYHRAGRIL</sequence>
<gene>
    <name evidence="2" type="ORF">L798_07104</name>
</gene>
<dbReference type="InParanoid" id="A0A067RJN3"/>
<keyword evidence="3" id="KW-1185">Reference proteome</keyword>
<dbReference type="Proteomes" id="UP000027135">
    <property type="component" value="Unassembled WGS sequence"/>
</dbReference>
<reference evidence="2 3" key="1">
    <citation type="journal article" date="2014" name="Nat. Commun.">
        <title>Molecular traces of alternative social organization in a termite genome.</title>
        <authorList>
            <person name="Terrapon N."/>
            <person name="Li C."/>
            <person name="Robertson H.M."/>
            <person name="Ji L."/>
            <person name="Meng X."/>
            <person name="Booth W."/>
            <person name="Chen Z."/>
            <person name="Childers C.P."/>
            <person name="Glastad K.M."/>
            <person name="Gokhale K."/>
            <person name="Gowin J."/>
            <person name="Gronenberg W."/>
            <person name="Hermansen R.A."/>
            <person name="Hu H."/>
            <person name="Hunt B.G."/>
            <person name="Huylmans A.K."/>
            <person name="Khalil S.M."/>
            <person name="Mitchell R.D."/>
            <person name="Munoz-Torres M.C."/>
            <person name="Mustard J.A."/>
            <person name="Pan H."/>
            <person name="Reese J.T."/>
            <person name="Scharf M.E."/>
            <person name="Sun F."/>
            <person name="Vogel H."/>
            <person name="Xiao J."/>
            <person name="Yang W."/>
            <person name="Yang Z."/>
            <person name="Yang Z."/>
            <person name="Zhou J."/>
            <person name="Zhu J."/>
            <person name="Brent C.S."/>
            <person name="Elsik C.G."/>
            <person name="Goodisman M.A."/>
            <person name="Liberles D.A."/>
            <person name="Roe R.M."/>
            <person name="Vargo E.L."/>
            <person name="Vilcinskas A."/>
            <person name="Wang J."/>
            <person name="Bornberg-Bauer E."/>
            <person name="Korb J."/>
            <person name="Zhang G."/>
            <person name="Liebig J."/>
        </authorList>
    </citation>
    <scope>NUCLEOTIDE SEQUENCE [LARGE SCALE GENOMIC DNA]</scope>
    <source>
        <tissue evidence="2">Whole organism</tissue>
    </source>
</reference>
<protein>
    <submittedName>
        <fullName evidence="2">Uncharacterized protein</fullName>
    </submittedName>
</protein>
<accession>A0A067RJN3</accession>
<dbReference type="AlphaFoldDB" id="A0A067RJN3"/>
<evidence type="ECO:0000256" key="1">
    <source>
        <dbReference type="SAM" id="MobiDB-lite"/>
    </source>
</evidence>